<name>A0A2C5ZP61_9HYPO</name>
<proteinExistence type="predicted"/>
<dbReference type="GO" id="GO:0005509">
    <property type="term" value="F:calcium ion binding"/>
    <property type="evidence" value="ECO:0007669"/>
    <property type="project" value="InterPro"/>
</dbReference>
<dbReference type="InterPro" id="IPR013530">
    <property type="entry name" value="PAD_C"/>
</dbReference>
<keyword evidence="3" id="KW-1185">Reference proteome</keyword>
<dbReference type="GO" id="GO:0004668">
    <property type="term" value="F:protein-arginine deiminase activity"/>
    <property type="evidence" value="ECO:0007669"/>
    <property type="project" value="InterPro"/>
</dbReference>
<dbReference type="Pfam" id="PF03068">
    <property type="entry name" value="PAD"/>
    <property type="match status" value="1"/>
</dbReference>
<dbReference type="STRING" id="2004952.A0A2C5ZP61"/>
<gene>
    <name evidence="2" type="ORF">CDD80_39</name>
</gene>
<dbReference type="PANTHER" id="PTHR10837:SF8">
    <property type="entry name" value="PROTEIN-ARGININE DEIMINASE"/>
    <property type="match status" value="1"/>
</dbReference>
<evidence type="ECO:0000313" key="2">
    <source>
        <dbReference type="EMBL" id="PHH81204.1"/>
    </source>
</evidence>
<reference evidence="2 3" key="1">
    <citation type="submission" date="2017-06" db="EMBL/GenBank/DDBJ databases">
        <title>Ant-infecting Ophiocordyceps genomes reveal a high diversity of potential behavioral manipulation genes and a possible major role for enterotoxins.</title>
        <authorList>
            <person name="De Bekker C."/>
            <person name="Evans H.C."/>
            <person name="Brachmann A."/>
            <person name="Hughes D.P."/>
        </authorList>
    </citation>
    <scope>NUCLEOTIDE SEQUENCE [LARGE SCALE GENOMIC DNA]</scope>
    <source>
        <strain evidence="2 3">Map16</strain>
    </source>
</reference>
<feature type="domain" description="Protein-arginine deiminase C-terminal" evidence="1">
    <location>
        <begin position="154"/>
        <end position="603"/>
    </location>
</feature>
<evidence type="ECO:0000259" key="1">
    <source>
        <dbReference type="Pfam" id="PF03068"/>
    </source>
</evidence>
<dbReference type="PANTHER" id="PTHR10837">
    <property type="entry name" value="PEPTIDYLARGININE DEIMINASE"/>
    <property type="match status" value="1"/>
</dbReference>
<accession>A0A2C5ZP61</accession>
<dbReference type="EMBL" id="NJES01000001">
    <property type="protein sequence ID" value="PHH81204.1"/>
    <property type="molecule type" value="Genomic_DNA"/>
</dbReference>
<organism evidence="2 3">
    <name type="scientific">Ophiocordyceps camponoti-rufipedis</name>
    <dbReference type="NCBI Taxonomy" id="2004952"/>
    <lineage>
        <taxon>Eukaryota</taxon>
        <taxon>Fungi</taxon>
        <taxon>Dikarya</taxon>
        <taxon>Ascomycota</taxon>
        <taxon>Pezizomycotina</taxon>
        <taxon>Sordariomycetes</taxon>
        <taxon>Hypocreomycetidae</taxon>
        <taxon>Hypocreales</taxon>
        <taxon>Ophiocordycipitaceae</taxon>
        <taxon>Ophiocordyceps</taxon>
    </lineage>
</organism>
<dbReference type="GO" id="GO:0005737">
    <property type="term" value="C:cytoplasm"/>
    <property type="evidence" value="ECO:0007669"/>
    <property type="project" value="InterPro"/>
</dbReference>
<dbReference type="AlphaFoldDB" id="A0A2C5ZP61"/>
<dbReference type="Proteomes" id="UP000226431">
    <property type="component" value="Unassembled WGS sequence"/>
</dbReference>
<protein>
    <recommendedName>
        <fullName evidence="1">Protein-arginine deiminase C-terminal domain-containing protein</fullName>
    </recommendedName>
</protein>
<dbReference type="InterPro" id="IPR004303">
    <property type="entry name" value="PAD"/>
</dbReference>
<dbReference type="OrthoDB" id="5102063at2759"/>
<comment type="caution">
    <text evidence="2">The sequence shown here is derived from an EMBL/GenBank/DDBJ whole genome shotgun (WGS) entry which is preliminary data.</text>
</comment>
<dbReference type="Gene3D" id="3.75.10.10">
    <property type="entry name" value="L-arginine/glycine Amidinotransferase, Chain A"/>
    <property type="match status" value="1"/>
</dbReference>
<dbReference type="SUPFAM" id="SSF55909">
    <property type="entry name" value="Pentein"/>
    <property type="match status" value="1"/>
</dbReference>
<sequence>MKGQSDYMQKRASTADTGALFLANIVDTDRRCSLKITRSTPNEELDSCHDASDNILRNAKFLAPLRTLPLPMHALSNKATGSITVSGRLAASKTRIFQKKGHDWIYISPSHVFHAHELRAGLELGIDARDVRRPGVWKGWAMVRFTVWDTPGIVATDWVMLRVAPILIHNHLQRAEQLFVQSAYTTERNKTNARMQVNLPQAKFVQDLNTIVRAAGLPLFRFNDQVNHDIWVQDFFEPGYMSIPGPYGPIGLRVMIRSAQIDRVGGRQVFQTLRSDSVGAVQHLAGGDTSDSTGNLEAIPPYYHNEKNYPAGRAVMGSQDGIKPFMMDFMRAQEQQDPIELDTSWLFIGHTDEFMQFLPFNSERGWVLIVTDPLAGLNLLRDATAAGYGKARSHSRPYFSWDREKCLATNTVEDTLLLPDLPFIQSFSAEAIEKNIDIIKRETGITEDDIIRVPALFHVDDFKNQKNAFHYHCRKAKPLASEMKKVRTKVATSHFAKKSTWPVAKQKKQKEDEKLEALNSTLAVSTLYPSPVNSIVLSSSIVVAPNPWGPLVRGKDVLAEAMTKAYAKANYTVIFIDDWFSHFAGGGDIHCATNTLREMAGSWF</sequence>
<evidence type="ECO:0000313" key="3">
    <source>
        <dbReference type="Proteomes" id="UP000226431"/>
    </source>
</evidence>